<dbReference type="RefSeq" id="WP_059442322.1">
    <property type="nucleotide sequence ID" value="NZ_BCMO01000035.1"/>
</dbReference>
<dbReference type="AlphaFoldDB" id="A0A843YYH8"/>
<proteinExistence type="predicted"/>
<evidence type="ECO:0000313" key="2">
    <source>
        <dbReference type="EMBL" id="MQR27387.1"/>
    </source>
</evidence>
<feature type="compositionally biased region" description="Polar residues" evidence="1">
    <location>
        <begin position="118"/>
        <end position="138"/>
    </location>
</feature>
<evidence type="ECO:0000256" key="1">
    <source>
        <dbReference type="SAM" id="MobiDB-lite"/>
    </source>
</evidence>
<feature type="region of interest" description="Disordered" evidence="1">
    <location>
        <begin position="112"/>
        <end position="138"/>
    </location>
</feature>
<name>A0A843YYH8_LEUME</name>
<gene>
    <name evidence="2" type="ORF">GFV13_08950</name>
</gene>
<reference evidence="2 3" key="1">
    <citation type="submission" date="2019-10" db="EMBL/GenBank/DDBJ databases">
        <title>WGS of Leuconostoc mesenteroides.</title>
        <authorList>
            <person name="Melo Bolivar J."/>
            <person name="Marino-Ramirez L."/>
            <person name="Villamil Diaz L.M."/>
        </authorList>
    </citation>
    <scope>NUCLEOTIDE SEQUENCE [LARGE SCALE GENOMIC DNA]</scope>
    <source>
        <strain evidence="2 3">M11</strain>
    </source>
</reference>
<protein>
    <submittedName>
        <fullName evidence="2">Peptidoglycan-binding protein</fullName>
    </submittedName>
</protein>
<comment type="caution">
    <text evidence="2">The sequence shown here is derived from an EMBL/GenBank/DDBJ whole genome shotgun (WGS) entry which is preliminary data.</text>
</comment>
<organism evidence="2 3">
    <name type="scientific">Leuconostoc mesenteroides</name>
    <dbReference type="NCBI Taxonomy" id="1245"/>
    <lineage>
        <taxon>Bacteria</taxon>
        <taxon>Bacillati</taxon>
        <taxon>Bacillota</taxon>
        <taxon>Bacilli</taxon>
        <taxon>Lactobacillales</taxon>
        <taxon>Lactobacillaceae</taxon>
        <taxon>Leuconostoc</taxon>
    </lineage>
</organism>
<dbReference type="Proteomes" id="UP000469952">
    <property type="component" value="Unassembled WGS sequence"/>
</dbReference>
<evidence type="ECO:0000313" key="3">
    <source>
        <dbReference type="Proteomes" id="UP000469952"/>
    </source>
</evidence>
<sequence length="222" mass="23988">MDYMMKRIIIISALLTGLSLVVLGTQLETENQPAEAASMNQTVNVKAVSSAISSFTDVKLTKVEAIPKKVVTSSEKNEVKANLQPSEAQEKAADIAQVTSVSSATTTAEVSKTAATVNETQPTQVVAESNQSTQNTTVTETPVASSDIQWLIQHESGGNVNAQNGAYYGIGQLSENYYAQYVPGKDYHGNYAVQLEAMQKYISARYGTVANAIAHWQVNNWY</sequence>
<accession>A0A843YYH8</accession>
<dbReference type="EMBL" id="WIPA01000015">
    <property type="protein sequence ID" value="MQR27387.1"/>
    <property type="molecule type" value="Genomic_DNA"/>
</dbReference>